<dbReference type="InterPro" id="IPR001279">
    <property type="entry name" value="Metallo-B-lactamas"/>
</dbReference>
<dbReference type="InterPro" id="IPR036866">
    <property type="entry name" value="RibonucZ/Hydroxyglut_hydro"/>
</dbReference>
<keyword evidence="5 7" id="KW-0378">Hydrolase</keyword>
<comment type="similarity">
    <text evidence="3 7">Belongs to the metallo-beta-lactamase superfamily. Glyoxalase II family.</text>
</comment>
<sequence length="234" mass="26678">MNIHPIEAFSDNYIWVIEEGNEAIIVDPGESEGILRYLKEKQLTLKAILLTHEHNDHIGGVKEVLANYIDTPVYGPEETAQLNDYTVQDGDSFELLDHSFKVFKTAGHSSEHISFLMDKNLFCGDALFSGGCGRVFTGDYEAQYDTLQKFRNLDDDVRVYAGHEYTQTNLRFAQSIEPGDKSILQSLDEVNELRNENRPTLPSTIGKEKHINLFLKAETLEEFTDLRKARDNFQ</sequence>
<dbReference type="RefSeq" id="WP_091896976.1">
    <property type="nucleotide sequence ID" value="NZ_FOSJ01000015.1"/>
</dbReference>
<reference evidence="10" key="1">
    <citation type="submission" date="2016-10" db="EMBL/GenBank/DDBJ databases">
        <authorList>
            <person name="Varghese N."/>
            <person name="Submissions S."/>
        </authorList>
    </citation>
    <scope>NUCLEOTIDE SEQUENCE [LARGE SCALE GENOMIC DNA]</scope>
    <source>
        <strain evidence="10">DSM 16108</strain>
    </source>
</reference>
<dbReference type="CDD" id="cd07723">
    <property type="entry name" value="hydroxyacylglutathione_hydrolase_MBL-fold"/>
    <property type="match status" value="1"/>
</dbReference>
<evidence type="ECO:0000256" key="3">
    <source>
        <dbReference type="ARBA" id="ARBA00006759"/>
    </source>
</evidence>
<comment type="cofactor">
    <cofactor evidence="7">
        <name>Zn(2+)</name>
        <dbReference type="ChEBI" id="CHEBI:29105"/>
    </cofactor>
    <text evidence="7">Binds 2 Zn(2+) ions per subunit.</text>
</comment>
<dbReference type="GO" id="GO:0046872">
    <property type="term" value="F:metal ion binding"/>
    <property type="evidence" value="ECO:0007669"/>
    <property type="project" value="UniProtKB-KW"/>
</dbReference>
<dbReference type="PANTHER" id="PTHR43705:SF1">
    <property type="entry name" value="HYDROXYACYLGLUTATHIONE HYDROLASE GLOB"/>
    <property type="match status" value="1"/>
</dbReference>
<dbReference type="Gene3D" id="3.60.15.10">
    <property type="entry name" value="Ribonuclease Z/Hydroxyacylglutathione hydrolase-like"/>
    <property type="match status" value="1"/>
</dbReference>
<dbReference type="HAMAP" id="MF_01374">
    <property type="entry name" value="Glyoxalase_2"/>
    <property type="match status" value="1"/>
</dbReference>
<evidence type="ECO:0000256" key="2">
    <source>
        <dbReference type="ARBA" id="ARBA00004963"/>
    </source>
</evidence>
<feature type="binding site" evidence="7">
    <location>
        <position position="52"/>
    </location>
    <ligand>
        <name>Zn(2+)</name>
        <dbReference type="ChEBI" id="CHEBI:29105"/>
        <label>1</label>
    </ligand>
</feature>
<keyword evidence="4 7" id="KW-0479">Metal-binding</keyword>
<dbReference type="SUPFAM" id="SSF56281">
    <property type="entry name" value="Metallo-hydrolase/oxidoreductase"/>
    <property type="match status" value="1"/>
</dbReference>
<feature type="binding site" evidence="7">
    <location>
        <position position="54"/>
    </location>
    <ligand>
        <name>Zn(2+)</name>
        <dbReference type="ChEBI" id="CHEBI:29105"/>
        <label>1</label>
    </ligand>
</feature>
<dbReference type="UniPathway" id="UPA00619">
    <property type="reaction ID" value="UER00676"/>
</dbReference>
<keyword evidence="10" id="KW-1185">Reference proteome</keyword>
<keyword evidence="6 7" id="KW-0862">Zinc</keyword>
<comment type="function">
    <text evidence="7">Thiolesterase that catalyzes the hydrolysis of S-D-lactoyl-glutathione to form glutathione and D-lactic acid.</text>
</comment>
<feature type="binding site" evidence="7">
    <location>
        <position position="125"/>
    </location>
    <ligand>
        <name>Zn(2+)</name>
        <dbReference type="ChEBI" id="CHEBI:29105"/>
        <label>2</label>
    </ligand>
</feature>
<accession>A0A1I3XMK8</accession>
<dbReference type="PANTHER" id="PTHR43705">
    <property type="entry name" value="HYDROXYACYLGLUTATHIONE HYDROLASE"/>
    <property type="match status" value="1"/>
</dbReference>
<feature type="binding site" evidence="7">
    <location>
        <position position="108"/>
    </location>
    <ligand>
        <name>Zn(2+)</name>
        <dbReference type="ChEBI" id="CHEBI:29105"/>
        <label>1</label>
    </ligand>
</feature>
<evidence type="ECO:0000313" key="9">
    <source>
        <dbReference type="EMBL" id="SFK20236.1"/>
    </source>
</evidence>
<protein>
    <recommendedName>
        <fullName evidence="7">Hydroxyacylglutathione hydrolase</fullName>
        <ecNumber evidence="7">3.1.2.6</ecNumber>
    </recommendedName>
    <alternativeName>
        <fullName evidence="7">Glyoxalase II</fullName>
        <shortName evidence="7">Glx II</shortName>
    </alternativeName>
</protein>
<evidence type="ECO:0000256" key="1">
    <source>
        <dbReference type="ARBA" id="ARBA00001623"/>
    </source>
</evidence>
<dbReference type="InterPro" id="IPR050110">
    <property type="entry name" value="Glyoxalase_II_hydrolase"/>
</dbReference>
<dbReference type="GO" id="GO:0019243">
    <property type="term" value="P:methylglyoxal catabolic process to D-lactate via S-lactoyl-glutathione"/>
    <property type="evidence" value="ECO:0007669"/>
    <property type="project" value="UniProtKB-UniRule"/>
</dbReference>
<name>A0A1I3XMK8_9LACT</name>
<comment type="subunit">
    <text evidence="7">Monomer.</text>
</comment>
<dbReference type="InterPro" id="IPR017782">
    <property type="entry name" value="Hydroxyacylglutathione_Hdrlase"/>
</dbReference>
<dbReference type="InterPro" id="IPR035680">
    <property type="entry name" value="Clx_II_MBL"/>
</dbReference>
<gene>
    <name evidence="7" type="primary">gloB</name>
    <name evidence="9" type="ORF">SAMN04488569_101527</name>
</gene>
<evidence type="ECO:0000256" key="5">
    <source>
        <dbReference type="ARBA" id="ARBA00022801"/>
    </source>
</evidence>
<dbReference type="EMBL" id="FOSJ01000015">
    <property type="protein sequence ID" value="SFK20236.1"/>
    <property type="molecule type" value="Genomic_DNA"/>
</dbReference>
<dbReference type="InterPro" id="IPR032282">
    <property type="entry name" value="HAGH_C"/>
</dbReference>
<proteinExistence type="inferred from homology"/>
<dbReference type="EC" id="3.1.2.6" evidence="7"/>
<evidence type="ECO:0000256" key="7">
    <source>
        <dbReference type="HAMAP-Rule" id="MF_01374"/>
    </source>
</evidence>
<evidence type="ECO:0000259" key="8">
    <source>
        <dbReference type="SMART" id="SM00849"/>
    </source>
</evidence>
<evidence type="ECO:0000313" key="10">
    <source>
        <dbReference type="Proteomes" id="UP000199589"/>
    </source>
</evidence>
<evidence type="ECO:0000256" key="4">
    <source>
        <dbReference type="ARBA" id="ARBA00022723"/>
    </source>
</evidence>
<dbReference type="NCBIfam" id="TIGR03413">
    <property type="entry name" value="GSH_gloB"/>
    <property type="match status" value="1"/>
</dbReference>
<dbReference type="Proteomes" id="UP000199589">
    <property type="component" value="Unassembled WGS sequence"/>
</dbReference>
<dbReference type="OrthoDB" id="9802897at2"/>
<comment type="catalytic activity">
    <reaction evidence="1 7">
        <text>an S-(2-hydroxyacyl)glutathione + H2O = a 2-hydroxy carboxylate + glutathione + H(+)</text>
        <dbReference type="Rhea" id="RHEA:21864"/>
        <dbReference type="ChEBI" id="CHEBI:15377"/>
        <dbReference type="ChEBI" id="CHEBI:15378"/>
        <dbReference type="ChEBI" id="CHEBI:57925"/>
        <dbReference type="ChEBI" id="CHEBI:58896"/>
        <dbReference type="ChEBI" id="CHEBI:71261"/>
        <dbReference type="EC" id="3.1.2.6"/>
    </reaction>
</comment>
<feature type="binding site" evidence="7">
    <location>
        <position position="125"/>
    </location>
    <ligand>
        <name>Zn(2+)</name>
        <dbReference type="ChEBI" id="CHEBI:29105"/>
        <label>1</label>
    </ligand>
</feature>
<evidence type="ECO:0000256" key="6">
    <source>
        <dbReference type="ARBA" id="ARBA00022833"/>
    </source>
</evidence>
<comment type="pathway">
    <text evidence="2 7">Secondary metabolite metabolism; methylglyoxal degradation; (R)-lactate from methylglyoxal: step 2/2.</text>
</comment>
<feature type="binding site" evidence="7">
    <location>
        <position position="56"/>
    </location>
    <ligand>
        <name>Zn(2+)</name>
        <dbReference type="ChEBI" id="CHEBI:29105"/>
        <label>2</label>
    </ligand>
</feature>
<feature type="binding site" evidence="7">
    <location>
        <position position="163"/>
    </location>
    <ligand>
        <name>Zn(2+)</name>
        <dbReference type="ChEBI" id="CHEBI:29105"/>
        <label>2</label>
    </ligand>
</feature>
<feature type="binding site" evidence="7">
    <location>
        <position position="57"/>
    </location>
    <ligand>
        <name>Zn(2+)</name>
        <dbReference type="ChEBI" id="CHEBI:29105"/>
        <label>2</label>
    </ligand>
</feature>
<dbReference type="SMART" id="SM00849">
    <property type="entry name" value="Lactamase_B"/>
    <property type="match status" value="1"/>
</dbReference>
<dbReference type="Pfam" id="PF16123">
    <property type="entry name" value="HAGH_C"/>
    <property type="match status" value="1"/>
</dbReference>
<dbReference type="GO" id="GO:0004416">
    <property type="term" value="F:hydroxyacylglutathione hydrolase activity"/>
    <property type="evidence" value="ECO:0007669"/>
    <property type="project" value="UniProtKB-UniRule"/>
</dbReference>
<dbReference type="Pfam" id="PF00753">
    <property type="entry name" value="Lactamase_B"/>
    <property type="match status" value="1"/>
</dbReference>
<feature type="domain" description="Metallo-beta-lactamase" evidence="8">
    <location>
        <begin position="11"/>
        <end position="163"/>
    </location>
</feature>
<dbReference type="AlphaFoldDB" id="A0A1I3XMK8"/>
<organism evidence="9 10">
    <name type="scientific">Marinilactibacillus piezotolerans</name>
    <dbReference type="NCBI Taxonomy" id="258723"/>
    <lineage>
        <taxon>Bacteria</taxon>
        <taxon>Bacillati</taxon>
        <taxon>Bacillota</taxon>
        <taxon>Bacilli</taxon>
        <taxon>Lactobacillales</taxon>
        <taxon>Carnobacteriaceae</taxon>
        <taxon>Marinilactibacillus</taxon>
    </lineage>
</organism>